<evidence type="ECO:0000256" key="1">
    <source>
        <dbReference type="SAM" id="SignalP"/>
    </source>
</evidence>
<dbReference type="InterPro" id="IPR027994">
    <property type="entry name" value="WxL_dom"/>
</dbReference>
<reference evidence="3 4" key="1">
    <citation type="submission" date="2019-01" db="EMBL/GenBank/DDBJ databases">
        <title>Vagococcus silagei sp. nov. isolated from brewer's grain.</title>
        <authorList>
            <person name="Guu J.-R."/>
        </authorList>
    </citation>
    <scope>NUCLEOTIDE SEQUENCE [LARGE SCALE GENOMIC DNA]</scope>
    <source>
        <strain evidence="3 4">2B-2</strain>
    </source>
</reference>
<evidence type="ECO:0000313" key="4">
    <source>
        <dbReference type="Proteomes" id="UP000310506"/>
    </source>
</evidence>
<dbReference type="RefSeq" id="WP_136137922.1">
    <property type="nucleotide sequence ID" value="NZ_SDGV01000042.1"/>
</dbReference>
<sequence>MKNVKLVSAAALFAVAIIGGQVANAAPRPQDVKKENISRVELKADENEKIITPPDVGPPTGPYVSVGVLGITSTTNLLFPEIKLTGKIETVNAQYVDASKGKTEKQDTYLSPLLAPKPNLDSGGFSESQLDKVFVPGYSVTDTRGTGQGWHLTASIGNFEKFAADGKNVLQEGEEGYRKLKGAFVTFPPVKGITVKEATIENPNNVAAGVNAVLKAGDPNAVSLANAPVEEGRGVWEFRYDPYKITYKGVTRTKNPVTLTVPADNYAGAYQATMTWNLADAPVGDNA</sequence>
<evidence type="ECO:0000259" key="2">
    <source>
        <dbReference type="Pfam" id="PF13731"/>
    </source>
</evidence>
<proteinExistence type="predicted"/>
<gene>
    <name evidence="3" type="ORF">ESZ54_12165</name>
</gene>
<evidence type="ECO:0000313" key="3">
    <source>
        <dbReference type="EMBL" id="THB60104.1"/>
    </source>
</evidence>
<dbReference type="AlphaFoldDB" id="A0A4S3AZ50"/>
<organism evidence="3 4">
    <name type="scientific">Vagococcus silagei</name>
    <dbReference type="NCBI Taxonomy" id="2508885"/>
    <lineage>
        <taxon>Bacteria</taxon>
        <taxon>Bacillati</taxon>
        <taxon>Bacillota</taxon>
        <taxon>Bacilli</taxon>
        <taxon>Lactobacillales</taxon>
        <taxon>Enterococcaceae</taxon>
        <taxon>Vagococcus</taxon>
    </lineage>
</organism>
<protein>
    <submittedName>
        <fullName evidence="3">WxL domain-containing protein</fullName>
    </submittedName>
</protein>
<feature type="chain" id="PRO_5020214852" evidence="1">
    <location>
        <begin position="26"/>
        <end position="287"/>
    </location>
</feature>
<feature type="signal peptide" evidence="1">
    <location>
        <begin position="1"/>
        <end position="25"/>
    </location>
</feature>
<keyword evidence="4" id="KW-1185">Reference proteome</keyword>
<keyword evidence="1" id="KW-0732">Signal</keyword>
<dbReference type="Proteomes" id="UP000310506">
    <property type="component" value="Unassembled WGS sequence"/>
</dbReference>
<dbReference type="Pfam" id="PF13731">
    <property type="entry name" value="WxL"/>
    <property type="match status" value="1"/>
</dbReference>
<accession>A0A4S3AZ50</accession>
<dbReference type="OrthoDB" id="2356942at2"/>
<comment type="caution">
    <text evidence="3">The sequence shown here is derived from an EMBL/GenBank/DDBJ whole genome shotgun (WGS) entry which is preliminary data.</text>
</comment>
<feature type="domain" description="WxL" evidence="2">
    <location>
        <begin position="39"/>
        <end position="282"/>
    </location>
</feature>
<dbReference type="EMBL" id="SDGV01000042">
    <property type="protein sequence ID" value="THB60104.1"/>
    <property type="molecule type" value="Genomic_DNA"/>
</dbReference>
<name>A0A4S3AZ50_9ENTE</name>